<dbReference type="AlphaFoldDB" id="A0A352IY96"/>
<dbReference type="PIRSF" id="PIRSF019543">
    <property type="entry name" value="Clavaminate_syn"/>
    <property type="match status" value="1"/>
</dbReference>
<name>A0A352IY96_9GAMM</name>
<evidence type="ECO:0000256" key="3">
    <source>
        <dbReference type="ARBA" id="ARBA00023002"/>
    </source>
</evidence>
<dbReference type="GO" id="GO:0016706">
    <property type="term" value="F:2-oxoglutarate-dependent dioxygenase activity"/>
    <property type="evidence" value="ECO:0007669"/>
    <property type="project" value="UniProtKB-ARBA"/>
</dbReference>
<keyword evidence="2 5" id="KW-0479">Metal-binding</keyword>
<protein>
    <submittedName>
        <fullName evidence="6">Uncharacterized protein</fullName>
    </submittedName>
</protein>
<dbReference type="InterPro" id="IPR014503">
    <property type="entry name" value="Clavaminate_syn-like"/>
</dbReference>
<evidence type="ECO:0000256" key="5">
    <source>
        <dbReference type="PIRSR" id="PIRSR019543-2"/>
    </source>
</evidence>
<gene>
    <name evidence="6" type="ORF">DC045_19410</name>
</gene>
<evidence type="ECO:0000256" key="1">
    <source>
        <dbReference type="ARBA" id="ARBA00008425"/>
    </source>
</evidence>
<evidence type="ECO:0000256" key="2">
    <source>
        <dbReference type="ARBA" id="ARBA00022723"/>
    </source>
</evidence>
<organism evidence="6 7">
    <name type="scientific">Marinobacter adhaerens</name>
    <dbReference type="NCBI Taxonomy" id="1033846"/>
    <lineage>
        <taxon>Bacteria</taxon>
        <taxon>Pseudomonadati</taxon>
        <taxon>Pseudomonadota</taxon>
        <taxon>Gammaproteobacteria</taxon>
        <taxon>Pseudomonadales</taxon>
        <taxon>Marinobacteraceae</taxon>
        <taxon>Marinobacter</taxon>
    </lineage>
</organism>
<dbReference type="Proteomes" id="UP000263489">
    <property type="component" value="Unassembled WGS sequence"/>
</dbReference>
<feature type="binding site" evidence="5">
    <location>
        <position position="134"/>
    </location>
    <ligand>
        <name>Fe cation</name>
        <dbReference type="ChEBI" id="CHEBI:24875"/>
    </ligand>
</feature>
<sequence>MFADTPEQWQLNRPPLPHFKDPKQFLEQTRSLCALLSPETKSILKKLENGEYKHYQFTDIPITERIPPTPLAYPPPEESNVSQATGIVGCIGQTLGKIFGYQENSDYLIYDIYPVCGYEQSSSFINSRKMLGFHSDGSAHTQLAPDYTLLFCIRNDLLSVNLIAYVDDVIKILPDKIIKILFEPRFIHLVSQTPQKTVCKAILNYEQGNVTIKYDEENVSGTDKQSREAIDILNLAIRQSAKPVKNYANSLLILNNKRCLHARTPFEPRYNGKDRWIKGTYVSRAPIENGTILKLNPQSSSTY</sequence>
<evidence type="ECO:0000256" key="4">
    <source>
        <dbReference type="ARBA" id="ARBA00023004"/>
    </source>
</evidence>
<comment type="similarity">
    <text evidence="1">Belongs to the clavaminate synthase family.</text>
</comment>
<evidence type="ECO:0000313" key="7">
    <source>
        <dbReference type="Proteomes" id="UP000263489"/>
    </source>
</evidence>
<evidence type="ECO:0000313" key="6">
    <source>
        <dbReference type="EMBL" id="HBC36429.1"/>
    </source>
</evidence>
<dbReference type="InterPro" id="IPR042098">
    <property type="entry name" value="TauD-like_sf"/>
</dbReference>
<proteinExistence type="inferred from homology"/>
<keyword evidence="4 5" id="KW-0408">Iron</keyword>
<dbReference type="GO" id="GO:0005506">
    <property type="term" value="F:iron ion binding"/>
    <property type="evidence" value="ECO:0007669"/>
    <property type="project" value="InterPro"/>
</dbReference>
<comment type="caution">
    <text evidence="6">The sequence shown here is derived from an EMBL/GenBank/DDBJ whole genome shotgun (WGS) entry which is preliminary data.</text>
</comment>
<dbReference type="SUPFAM" id="SSF51197">
    <property type="entry name" value="Clavaminate synthase-like"/>
    <property type="match status" value="1"/>
</dbReference>
<accession>A0A352IY96</accession>
<reference evidence="6 7" key="1">
    <citation type="journal article" date="2018" name="Nat. Biotechnol.">
        <title>A standardized bacterial taxonomy based on genome phylogeny substantially revises the tree of life.</title>
        <authorList>
            <person name="Parks D.H."/>
            <person name="Chuvochina M."/>
            <person name="Waite D.W."/>
            <person name="Rinke C."/>
            <person name="Skarshewski A."/>
            <person name="Chaumeil P.A."/>
            <person name="Hugenholtz P."/>
        </authorList>
    </citation>
    <scope>NUCLEOTIDE SEQUENCE [LARGE SCALE GENOMIC DNA]</scope>
    <source>
        <strain evidence="6">UBA9380</strain>
    </source>
</reference>
<dbReference type="Gene3D" id="3.60.130.10">
    <property type="entry name" value="Clavaminate synthase-like"/>
    <property type="match status" value="1"/>
</dbReference>
<keyword evidence="3" id="KW-0560">Oxidoreductase</keyword>
<dbReference type="EMBL" id="DNNA01000300">
    <property type="protein sequence ID" value="HBC36429.1"/>
    <property type="molecule type" value="Genomic_DNA"/>
</dbReference>